<comment type="caution">
    <text evidence="1">The sequence shown here is derived from an EMBL/GenBank/DDBJ whole genome shotgun (WGS) entry which is preliminary data.</text>
</comment>
<organism evidence="1 2">
    <name type="scientific">Zalaria obscura</name>
    <dbReference type="NCBI Taxonomy" id="2024903"/>
    <lineage>
        <taxon>Eukaryota</taxon>
        <taxon>Fungi</taxon>
        <taxon>Dikarya</taxon>
        <taxon>Ascomycota</taxon>
        <taxon>Pezizomycotina</taxon>
        <taxon>Dothideomycetes</taxon>
        <taxon>Dothideomycetidae</taxon>
        <taxon>Dothideales</taxon>
        <taxon>Zalariaceae</taxon>
        <taxon>Zalaria</taxon>
    </lineage>
</organism>
<evidence type="ECO:0000313" key="2">
    <source>
        <dbReference type="Proteomes" id="UP001320706"/>
    </source>
</evidence>
<dbReference type="EMBL" id="JAMKPW020000038">
    <property type="protein sequence ID" value="KAK8200790.1"/>
    <property type="molecule type" value="Genomic_DNA"/>
</dbReference>
<accession>A0ACC3S6Y4</accession>
<proteinExistence type="predicted"/>
<protein>
    <submittedName>
        <fullName evidence="1">Uncharacterized protein</fullName>
    </submittedName>
</protein>
<name>A0ACC3S6Y4_9PEZI</name>
<gene>
    <name evidence="1" type="ORF">M8818_006106</name>
</gene>
<keyword evidence="2" id="KW-1185">Reference proteome</keyword>
<evidence type="ECO:0000313" key="1">
    <source>
        <dbReference type="EMBL" id="KAK8200790.1"/>
    </source>
</evidence>
<reference evidence="1" key="1">
    <citation type="submission" date="2024-02" db="EMBL/GenBank/DDBJ databases">
        <title>Metagenome Assembled Genome of Zalaria obscura JY119.</title>
        <authorList>
            <person name="Vighnesh L."/>
            <person name="Jagadeeshwari U."/>
            <person name="Venkata Ramana C."/>
            <person name="Sasikala C."/>
        </authorList>
    </citation>
    <scope>NUCLEOTIDE SEQUENCE</scope>
    <source>
        <strain evidence="1">JY119</strain>
    </source>
</reference>
<dbReference type="Proteomes" id="UP001320706">
    <property type="component" value="Unassembled WGS sequence"/>
</dbReference>
<sequence>MAPLLSFVKPRVPVRSTAASTPRPIDLGFLTTKVFWVLQIFNIAQGTGYFLPPNYLPTFAQSIGLSSTLGSLTLVMMNAASTMGCVGVGTLVDRADVTTVLLGISVGATISILAAWGLAVSIAPLCVFAVLYGLTAGSYSTAWTGMIKPIQTRSSGADANLVFGFLAAGRGLGAVLSGPLSEALIDLNRGSDTGAQSEYGGPYGRLVVYAGCTAFCGGLSWAFRRVHVI</sequence>